<protein>
    <submittedName>
        <fullName evidence="1">TIGR03089 family protein</fullName>
    </submittedName>
</protein>
<dbReference type="EMBL" id="BAAANN010000047">
    <property type="protein sequence ID" value="GAA1987894.1"/>
    <property type="molecule type" value="Genomic_DNA"/>
</dbReference>
<comment type="caution">
    <text evidence="1">The sequence shown here is derived from an EMBL/GenBank/DDBJ whole genome shotgun (WGS) entry which is preliminary data.</text>
</comment>
<dbReference type="InterPro" id="IPR017523">
    <property type="entry name" value="Rv3268"/>
</dbReference>
<dbReference type="RefSeq" id="WP_344430334.1">
    <property type="nucleotide sequence ID" value="NZ_BAAANN010000047.1"/>
</dbReference>
<reference evidence="1 2" key="1">
    <citation type="journal article" date="2019" name="Int. J. Syst. Evol. Microbiol.">
        <title>The Global Catalogue of Microorganisms (GCM) 10K type strain sequencing project: providing services to taxonomists for standard genome sequencing and annotation.</title>
        <authorList>
            <consortium name="The Broad Institute Genomics Platform"/>
            <consortium name="The Broad Institute Genome Sequencing Center for Infectious Disease"/>
            <person name="Wu L."/>
            <person name="Ma J."/>
        </authorList>
    </citation>
    <scope>NUCLEOTIDE SEQUENCE [LARGE SCALE GENOMIC DNA]</scope>
    <source>
        <strain evidence="1 2">JCM 14545</strain>
    </source>
</reference>
<sequence>MSLTEHLLRPLLRSSAARPLITHYDDAAGSRIELSVATTANWAAKTANWLVDEVDVEPGDDVVVALPPHWQTAGVLLGAWWCGANVVSASADARIAFVAPGTSPTGAQATAIVALDPLGRGLGTPPADGSLDYLNEARLAGDDFSPLLPIPGDTPALQGSTVDEVLAAARESALSREDRVLSTLDWMVPEGVLAGLLTPLAAGAHLVQVTSAARLDAHRKAERTTVEL</sequence>
<proteinExistence type="predicted"/>
<keyword evidence="2" id="KW-1185">Reference proteome</keyword>
<organism evidence="1 2">
    <name type="scientific">Amycolatopsis minnesotensis</name>
    <dbReference type="NCBI Taxonomy" id="337894"/>
    <lineage>
        <taxon>Bacteria</taxon>
        <taxon>Bacillati</taxon>
        <taxon>Actinomycetota</taxon>
        <taxon>Actinomycetes</taxon>
        <taxon>Pseudonocardiales</taxon>
        <taxon>Pseudonocardiaceae</taxon>
        <taxon>Amycolatopsis</taxon>
    </lineage>
</organism>
<dbReference type="SUPFAM" id="SSF56801">
    <property type="entry name" value="Acetyl-CoA synthetase-like"/>
    <property type="match status" value="1"/>
</dbReference>
<evidence type="ECO:0000313" key="2">
    <source>
        <dbReference type="Proteomes" id="UP001501116"/>
    </source>
</evidence>
<accession>A0ABN2SJU3</accession>
<dbReference type="NCBIfam" id="TIGR03089">
    <property type="entry name" value="TIGR03089 family protein"/>
    <property type="match status" value="1"/>
</dbReference>
<gene>
    <name evidence="1" type="ORF">GCM10009754_77480</name>
</gene>
<dbReference type="InterPro" id="IPR042099">
    <property type="entry name" value="ANL_N_sf"/>
</dbReference>
<dbReference type="Gene3D" id="3.40.50.12780">
    <property type="entry name" value="N-terminal domain of ligase-like"/>
    <property type="match status" value="1"/>
</dbReference>
<evidence type="ECO:0000313" key="1">
    <source>
        <dbReference type="EMBL" id="GAA1987894.1"/>
    </source>
</evidence>
<dbReference type="Proteomes" id="UP001501116">
    <property type="component" value="Unassembled WGS sequence"/>
</dbReference>
<name>A0ABN2SJU3_9PSEU</name>